<dbReference type="PROSITE" id="PS00375">
    <property type="entry name" value="UDPGT"/>
    <property type="match status" value="1"/>
</dbReference>
<dbReference type="InterPro" id="IPR035595">
    <property type="entry name" value="UDP_glycos_trans_CS"/>
</dbReference>
<comment type="caution">
    <text evidence="6">The sequence shown here is derived from an EMBL/GenBank/DDBJ whole genome shotgun (WGS) entry which is preliminary data.</text>
</comment>
<feature type="transmembrane region" description="Helical" evidence="5">
    <location>
        <begin position="477"/>
        <end position="504"/>
    </location>
</feature>
<accession>A0AAV8W7C3</accession>
<dbReference type="PANTHER" id="PTHR48043">
    <property type="entry name" value="EG:EG0003.4 PROTEIN-RELATED"/>
    <property type="match status" value="1"/>
</dbReference>
<protein>
    <recommendedName>
        <fullName evidence="5">UDP-glucuronosyltransferase</fullName>
        <ecNumber evidence="5">2.4.1.17</ecNumber>
    </recommendedName>
</protein>
<dbReference type="InterPro" id="IPR002213">
    <property type="entry name" value="UDP_glucos_trans"/>
</dbReference>
<dbReference type="CDD" id="cd03784">
    <property type="entry name" value="GT1_Gtf-like"/>
    <property type="match status" value="1"/>
</dbReference>
<dbReference type="FunFam" id="3.40.50.2000:FF:000050">
    <property type="entry name" value="UDP-glucuronosyltransferase"/>
    <property type="match status" value="1"/>
</dbReference>
<dbReference type="Gene3D" id="3.40.50.2000">
    <property type="entry name" value="Glycogen Phosphorylase B"/>
    <property type="match status" value="2"/>
</dbReference>
<dbReference type="GO" id="GO:0016020">
    <property type="term" value="C:membrane"/>
    <property type="evidence" value="ECO:0007669"/>
    <property type="project" value="UniProtKB-SubCell"/>
</dbReference>
<comment type="catalytic activity">
    <reaction evidence="5">
        <text>glucuronate acceptor + UDP-alpha-D-glucuronate = acceptor beta-D-glucuronoside + UDP + H(+)</text>
        <dbReference type="Rhea" id="RHEA:21032"/>
        <dbReference type="ChEBI" id="CHEBI:15378"/>
        <dbReference type="ChEBI" id="CHEBI:58052"/>
        <dbReference type="ChEBI" id="CHEBI:58223"/>
        <dbReference type="ChEBI" id="CHEBI:132367"/>
        <dbReference type="ChEBI" id="CHEBI:132368"/>
        <dbReference type="EC" id="2.4.1.17"/>
    </reaction>
</comment>
<evidence type="ECO:0000313" key="6">
    <source>
        <dbReference type="EMBL" id="KAJ8922404.1"/>
    </source>
</evidence>
<dbReference type="AlphaFoldDB" id="A0AAV8W7C3"/>
<gene>
    <name evidence="6" type="ORF">NQ315_004350</name>
</gene>
<comment type="subcellular location">
    <subcellularLocation>
        <location evidence="5">Membrane</location>
        <topology evidence="5">Single-pass membrane protein</topology>
    </subcellularLocation>
</comment>
<dbReference type="Pfam" id="PF00201">
    <property type="entry name" value="UDPGT"/>
    <property type="match status" value="1"/>
</dbReference>
<feature type="signal peptide" evidence="5">
    <location>
        <begin position="1"/>
        <end position="19"/>
    </location>
</feature>
<feature type="chain" id="PRO_5043091972" description="UDP-glucuronosyltransferase" evidence="5">
    <location>
        <begin position="20"/>
        <end position="524"/>
    </location>
</feature>
<sequence>MSSKTILLLIAIICNTCESARILAVMPTPSFSHQVVFQPLWKSLLSRGHEITLLTTDPIKNSNYSNLRQVDWSFAYHLWQNKHNISKMIINFRHNKIKCFNQFVDMMHEITSLELEHEDVQKLINDKNERFDLAIIEFLHPVMLAFSERFSCPYIGVSSMDLTTLGHEAMGNPSNSAVYTDFLVPYDSNMCFVERLLNTLSYLLVSLYFNFYMYPKSDNVVKKYFGGNLPKLQEIQKKASMAFVNTHPALHDVRPLMPNVIQLGGAIHLHNLTALPMVLILDLEKFLNESQNAVIYFSLGSNVRVRDLPGETLNVLLETFVQSPFRVVWKVEATDVIKNASNIYTGRWLPQQEILAHKSVKAFVTQGGQQSIEEAVYYGVPMIGLPFYVDQFANIRRLSKRGACIGLDVQNIRKKDFEKAIYEIITNQSYLNAVQELSTLMKEEPISSLEKAIWWTEYVIRHNGAKLLKSNVPNMPFYQYFLLDVAVTLLLVFAIILFIQYKIVKSIIKRIRSKMRDDKFYKIE</sequence>
<evidence type="ECO:0000256" key="4">
    <source>
        <dbReference type="RuleBase" id="RU003718"/>
    </source>
</evidence>
<dbReference type="EMBL" id="JANEYG010000007">
    <property type="protein sequence ID" value="KAJ8922404.1"/>
    <property type="molecule type" value="Genomic_DNA"/>
</dbReference>
<evidence type="ECO:0000256" key="3">
    <source>
        <dbReference type="ARBA" id="ARBA00022679"/>
    </source>
</evidence>
<dbReference type="EC" id="2.4.1.17" evidence="5"/>
<evidence type="ECO:0000256" key="5">
    <source>
        <dbReference type="RuleBase" id="RU362059"/>
    </source>
</evidence>
<organism evidence="6 7">
    <name type="scientific">Exocentrus adspersus</name>
    <dbReference type="NCBI Taxonomy" id="1586481"/>
    <lineage>
        <taxon>Eukaryota</taxon>
        <taxon>Metazoa</taxon>
        <taxon>Ecdysozoa</taxon>
        <taxon>Arthropoda</taxon>
        <taxon>Hexapoda</taxon>
        <taxon>Insecta</taxon>
        <taxon>Pterygota</taxon>
        <taxon>Neoptera</taxon>
        <taxon>Endopterygota</taxon>
        <taxon>Coleoptera</taxon>
        <taxon>Polyphaga</taxon>
        <taxon>Cucujiformia</taxon>
        <taxon>Chrysomeloidea</taxon>
        <taxon>Cerambycidae</taxon>
        <taxon>Lamiinae</taxon>
        <taxon>Acanthocinini</taxon>
        <taxon>Exocentrus</taxon>
    </lineage>
</organism>
<keyword evidence="5" id="KW-0472">Membrane</keyword>
<dbReference type="SUPFAM" id="SSF53756">
    <property type="entry name" value="UDP-Glycosyltransferase/glycogen phosphorylase"/>
    <property type="match status" value="1"/>
</dbReference>
<keyword evidence="7" id="KW-1185">Reference proteome</keyword>
<proteinExistence type="inferred from homology"/>
<keyword evidence="5" id="KW-0812">Transmembrane</keyword>
<comment type="similarity">
    <text evidence="1 4">Belongs to the UDP-glycosyltransferase family.</text>
</comment>
<evidence type="ECO:0000256" key="2">
    <source>
        <dbReference type="ARBA" id="ARBA00022676"/>
    </source>
</evidence>
<dbReference type="InterPro" id="IPR050271">
    <property type="entry name" value="UDP-glycosyltransferase"/>
</dbReference>
<keyword evidence="5" id="KW-1133">Transmembrane helix</keyword>
<evidence type="ECO:0000256" key="1">
    <source>
        <dbReference type="ARBA" id="ARBA00009995"/>
    </source>
</evidence>
<keyword evidence="5" id="KW-0732">Signal</keyword>
<dbReference type="Proteomes" id="UP001159042">
    <property type="component" value="Unassembled WGS sequence"/>
</dbReference>
<reference evidence="6 7" key="1">
    <citation type="journal article" date="2023" name="Insect Mol. Biol.">
        <title>Genome sequencing provides insights into the evolution of gene families encoding plant cell wall-degrading enzymes in longhorned beetles.</title>
        <authorList>
            <person name="Shin N.R."/>
            <person name="Okamura Y."/>
            <person name="Kirsch R."/>
            <person name="Pauchet Y."/>
        </authorList>
    </citation>
    <scope>NUCLEOTIDE SEQUENCE [LARGE SCALE GENOMIC DNA]</scope>
    <source>
        <strain evidence="6">EAD_L_NR</strain>
    </source>
</reference>
<dbReference type="PANTHER" id="PTHR48043:SF159">
    <property type="entry name" value="EG:EG0003.4 PROTEIN-RELATED"/>
    <property type="match status" value="1"/>
</dbReference>
<keyword evidence="2 4" id="KW-0328">Glycosyltransferase</keyword>
<evidence type="ECO:0000313" key="7">
    <source>
        <dbReference type="Proteomes" id="UP001159042"/>
    </source>
</evidence>
<dbReference type="GO" id="GO:0015020">
    <property type="term" value="F:glucuronosyltransferase activity"/>
    <property type="evidence" value="ECO:0007669"/>
    <property type="project" value="UniProtKB-EC"/>
</dbReference>
<keyword evidence="3 4" id="KW-0808">Transferase</keyword>
<name>A0AAV8W7C3_9CUCU</name>